<evidence type="ECO:0000313" key="2">
    <source>
        <dbReference type="EMBL" id="KKN13013.1"/>
    </source>
</evidence>
<proteinExistence type="predicted"/>
<comment type="caution">
    <text evidence="2">The sequence shown here is derived from an EMBL/GenBank/DDBJ whole genome shotgun (WGS) entry which is preliminary data.</text>
</comment>
<protein>
    <submittedName>
        <fullName evidence="2">Uncharacterized protein</fullName>
    </submittedName>
</protein>
<feature type="transmembrane region" description="Helical" evidence="1">
    <location>
        <begin position="131"/>
        <end position="151"/>
    </location>
</feature>
<accession>A0A0F9R6E9</accession>
<reference evidence="2" key="1">
    <citation type="journal article" date="2015" name="Nature">
        <title>Complex archaea that bridge the gap between prokaryotes and eukaryotes.</title>
        <authorList>
            <person name="Spang A."/>
            <person name="Saw J.H."/>
            <person name="Jorgensen S.L."/>
            <person name="Zaremba-Niedzwiedzka K."/>
            <person name="Martijn J."/>
            <person name="Lind A.E."/>
            <person name="van Eijk R."/>
            <person name="Schleper C."/>
            <person name="Guy L."/>
            <person name="Ettema T.J."/>
        </authorList>
    </citation>
    <scope>NUCLEOTIDE SEQUENCE</scope>
</reference>
<evidence type="ECO:0000256" key="1">
    <source>
        <dbReference type="SAM" id="Phobius"/>
    </source>
</evidence>
<dbReference type="AlphaFoldDB" id="A0A0F9R6E9"/>
<organism evidence="2">
    <name type="scientific">marine sediment metagenome</name>
    <dbReference type="NCBI Taxonomy" id="412755"/>
    <lineage>
        <taxon>unclassified sequences</taxon>
        <taxon>metagenomes</taxon>
        <taxon>ecological metagenomes</taxon>
    </lineage>
</organism>
<dbReference type="EMBL" id="LAZR01003970">
    <property type="protein sequence ID" value="KKN13013.1"/>
    <property type="molecule type" value="Genomic_DNA"/>
</dbReference>
<keyword evidence="1" id="KW-1133">Transmembrane helix</keyword>
<sequence length="158" mass="18147">MYIQILVITSVFLREIRLDFYIALEGDIAIEVSKFNSDYHLLILPINVNGTNFFELLFEQTELLQNLTHSIYINSSIINDIAALNLKYNSTFDIEYQWDITTGLLMKKSVISLSGLKLIIVPGIGRRFMAIPSYSLSIIYLSIIIGILITLQKKQRRK</sequence>
<gene>
    <name evidence="2" type="ORF">LCGC14_1010730</name>
</gene>
<keyword evidence="1" id="KW-0472">Membrane</keyword>
<keyword evidence="1" id="KW-0812">Transmembrane</keyword>
<name>A0A0F9R6E9_9ZZZZ</name>